<dbReference type="KEGG" id="ftj:FTUN_2481"/>
<feature type="region of interest" description="Disordered" evidence="1">
    <location>
        <begin position="1"/>
        <end position="62"/>
    </location>
</feature>
<evidence type="ECO:0000256" key="1">
    <source>
        <dbReference type="SAM" id="MobiDB-lite"/>
    </source>
</evidence>
<proteinExistence type="predicted"/>
<dbReference type="EMBL" id="CP053452">
    <property type="protein sequence ID" value="QJW94955.1"/>
    <property type="molecule type" value="Genomic_DNA"/>
</dbReference>
<keyword evidence="3" id="KW-1185">Reference proteome</keyword>
<sequence length="115" mass="12341">MRGNGSPARSRAPSRVTGPRRHSVATVSGGSAQRVAAPEPRQEPRTGPRHHAINERSQRVGVVPRGVERARGHARRSAALGVGIVVPEPVDNETPGLLRRTHDPSSSAVRRSMVR</sequence>
<protein>
    <submittedName>
        <fullName evidence="2">Uncharacterized protein</fullName>
    </submittedName>
</protein>
<dbReference type="Proteomes" id="UP000503447">
    <property type="component" value="Chromosome"/>
</dbReference>
<gene>
    <name evidence="2" type="ORF">FTUN_2481</name>
</gene>
<feature type="region of interest" description="Disordered" evidence="1">
    <location>
        <begin position="87"/>
        <end position="115"/>
    </location>
</feature>
<dbReference type="AlphaFoldDB" id="A0A6M5YM04"/>
<organism evidence="2 3">
    <name type="scientific">Frigoriglobus tundricola</name>
    <dbReference type="NCBI Taxonomy" id="2774151"/>
    <lineage>
        <taxon>Bacteria</taxon>
        <taxon>Pseudomonadati</taxon>
        <taxon>Planctomycetota</taxon>
        <taxon>Planctomycetia</taxon>
        <taxon>Gemmatales</taxon>
        <taxon>Gemmataceae</taxon>
        <taxon>Frigoriglobus</taxon>
    </lineage>
</organism>
<reference evidence="3" key="1">
    <citation type="submission" date="2020-05" db="EMBL/GenBank/DDBJ databases">
        <title>Frigoriglobus tundricola gen. nov., sp. nov., a psychrotolerant cellulolytic planctomycete of the family Gemmataceae with two divergent copies of 16S rRNA gene.</title>
        <authorList>
            <person name="Kulichevskaya I.S."/>
            <person name="Ivanova A.A."/>
            <person name="Naumoff D.G."/>
            <person name="Beletsky A.V."/>
            <person name="Rijpstra W.I.C."/>
            <person name="Sinninghe Damste J.S."/>
            <person name="Mardanov A.V."/>
            <person name="Ravin N.V."/>
            <person name="Dedysh S.N."/>
        </authorList>
    </citation>
    <scope>NUCLEOTIDE SEQUENCE [LARGE SCALE GENOMIC DNA]</scope>
    <source>
        <strain evidence="3">PL17</strain>
    </source>
</reference>
<evidence type="ECO:0000313" key="2">
    <source>
        <dbReference type="EMBL" id="QJW94955.1"/>
    </source>
</evidence>
<name>A0A6M5YM04_9BACT</name>
<accession>A0A6M5YM04</accession>
<evidence type="ECO:0000313" key="3">
    <source>
        <dbReference type="Proteomes" id="UP000503447"/>
    </source>
</evidence>
<feature type="compositionally biased region" description="Basic and acidic residues" evidence="1">
    <location>
        <begin position="40"/>
        <end position="58"/>
    </location>
</feature>